<proteinExistence type="inferred from homology"/>
<dbReference type="InterPro" id="IPR001148">
    <property type="entry name" value="CA_dom"/>
</dbReference>
<comment type="function">
    <text evidence="4">Reversible hydration of carbon dioxide.</text>
</comment>
<feature type="region of interest" description="Disordered" evidence="5">
    <location>
        <begin position="272"/>
        <end position="314"/>
    </location>
</feature>
<dbReference type="PANTHER" id="PTHR18952">
    <property type="entry name" value="CARBONIC ANHYDRASE"/>
    <property type="match status" value="1"/>
</dbReference>
<evidence type="ECO:0000256" key="5">
    <source>
        <dbReference type="SAM" id="MobiDB-lite"/>
    </source>
</evidence>
<dbReference type="Proteomes" id="UP000005226">
    <property type="component" value="Chromosome 9"/>
</dbReference>
<organism evidence="7 8">
    <name type="scientific">Takifugu rubripes</name>
    <name type="common">Japanese pufferfish</name>
    <name type="synonym">Fugu rubripes</name>
    <dbReference type="NCBI Taxonomy" id="31033"/>
    <lineage>
        <taxon>Eukaryota</taxon>
        <taxon>Metazoa</taxon>
        <taxon>Chordata</taxon>
        <taxon>Craniata</taxon>
        <taxon>Vertebrata</taxon>
        <taxon>Euteleostomi</taxon>
        <taxon>Actinopterygii</taxon>
        <taxon>Neopterygii</taxon>
        <taxon>Teleostei</taxon>
        <taxon>Neoteleostei</taxon>
        <taxon>Acanthomorphata</taxon>
        <taxon>Eupercaria</taxon>
        <taxon>Tetraodontiformes</taxon>
        <taxon>Tetradontoidea</taxon>
        <taxon>Tetraodontidae</taxon>
        <taxon>Takifugu</taxon>
    </lineage>
</organism>
<dbReference type="Pfam" id="PF00194">
    <property type="entry name" value="Carb_anhydrase"/>
    <property type="match status" value="1"/>
</dbReference>
<name>A0A674P2L8_TAKRU</name>
<dbReference type="InterPro" id="IPR023561">
    <property type="entry name" value="Carbonic_anhydrase_a-class"/>
</dbReference>
<accession>A0A674P2L8</accession>
<reference evidence="7 8" key="1">
    <citation type="journal article" date="2011" name="Genome Biol. Evol.">
        <title>Integration of the genetic map and genome assembly of fugu facilitates insights into distinct features of genome evolution in teleosts and mammals.</title>
        <authorList>
            <person name="Kai W."/>
            <person name="Kikuchi K."/>
            <person name="Tohari S."/>
            <person name="Chew A.K."/>
            <person name="Tay A."/>
            <person name="Fujiwara A."/>
            <person name="Hosoya S."/>
            <person name="Suetake H."/>
            <person name="Naruse K."/>
            <person name="Brenner S."/>
            <person name="Suzuki Y."/>
            <person name="Venkatesh B."/>
        </authorList>
    </citation>
    <scope>NUCLEOTIDE SEQUENCE [LARGE SCALE GENOMIC DNA]</scope>
</reference>
<keyword evidence="4" id="KW-0456">Lyase</keyword>
<evidence type="ECO:0000256" key="1">
    <source>
        <dbReference type="ARBA" id="ARBA00010718"/>
    </source>
</evidence>
<evidence type="ECO:0000259" key="6">
    <source>
        <dbReference type="PROSITE" id="PS51144"/>
    </source>
</evidence>
<dbReference type="GO" id="GO:0005739">
    <property type="term" value="C:mitochondrion"/>
    <property type="evidence" value="ECO:0007669"/>
    <property type="project" value="TreeGrafter"/>
</dbReference>
<dbReference type="PROSITE" id="PS51144">
    <property type="entry name" value="ALPHA_CA_2"/>
    <property type="match status" value="1"/>
</dbReference>
<keyword evidence="8" id="KW-1185">Reference proteome</keyword>
<dbReference type="GO" id="GO:0008270">
    <property type="term" value="F:zinc ion binding"/>
    <property type="evidence" value="ECO:0007669"/>
    <property type="project" value="UniProtKB-UniRule"/>
</dbReference>
<evidence type="ECO:0000256" key="3">
    <source>
        <dbReference type="ARBA" id="ARBA00022833"/>
    </source>
</evidence>
<keyword evidence="2 4" id="KW-0479">Metal-binding</keyword>
<feature type="compositionally biased region" description="Basic and acidic residues" evidence="5">
    <location>
        <begin position="212"/>
        <end position="222"/>
    </location>
</feature>
<sequence length="365" mass="40009">MVLLPARVGALAAGLCRGLARTSHRISAVRRCNLAACSSKYVLSQIHPMWQQPIAVPGGHCQSPIDIVVRKSVFDSALKPLATDYDPETCQQIWNNGYSFLVEYDDSADKSTLKGGPLQDQFRLCQFHFHWGESNAWGSEHTVDRRLFPAELHLVHWNSDKYSLFEEAVSGDNGLAVIGVFLKVLSRPRSAGLERSTLNNPDSCCPAGVGGKETRRAAEAGRRPACYQTQGQRGGVHPVRPRLSSSVQHRGLLDVPRLSDHPPADRVGHLDRHEAAHRSQPRPAGRLPQPPLHLRRGGSSEEHGEQLPRAAASVRPDRPLLLHLLSAGGGISGRQQAASLTLLHHTHTHTDAHTHTRAHTCSQRS</sequence>
<dbReference type="GO" id="GO:0050801">
    <property type="term" value="P:monoatomic ion homeostasis"/>
    <property type="evidence" value="ECO:0007669"/>
    <property type="project" value="Ensembl"/>
</dbReference>
<comment type="similarity">
    <text evidence="1 4">Belongs to the alpha-carbonic anhydrase family.</text>
</comment>
<dbReference type="GO" id="GO:0004089">
    <property type="term" value="F:carbonate dehydratase activity"/>
    <property type="evidence" value="ECO:0007669"/>
    <property type="project" value="UniProtKB-UniRule"/>
</dbReference>
<evidence type="ECO:0000313" key="7">
    <source>
        <dbReference type="Ensembl" id="ENSTRUP00000080074.1"/>
    </source>
</evidence>
<gene>
    <name evidence="7" type="primary">ca5a</name>
</gene>
<feature type="domain" description="Alpha-carbonic anhydrase" evidence="6">
    <location>
        <begin position="39"/>
        <end position="365"/>
    </location>
</feature>
<dbReference type="SMART" id="SM01057">
    <property type="entry name" value="Carb_anhydrase"/>
    <property type="match status" value="1"/>
</dbReference>
<evidence type="ECO:0000256" key="4">
    <source>
        <dbReference type="RuleBase" id="RU367011"/>
    </source>
</evidence>
<dbReference type="GeneTree" id="ENSGT00940000156978"/>
<dbReference type="PROSITE" id="PS00162">
    <property type="entry name" value="ALPHA_CA_1"/>
    <property type="match status" value="1"/>
</dbReference>
<reference evidence="7" key="2">
    <citation type="submission" date="2025-08" db="UniProtKB">
        <authorList>
            <consortium name="Ensembl"/>
        </authorList>
    </citation>
    <scope>IDENTIFICATION</scope>
</reference>
<keyword evidence="3 4" id="KW-0862">Zinc</keyword>
<comment type="cofactor">
    <cofactor evidence="4">
        <name>Zn(2+)</name>
        <dbReference type="ChEBI" id="CHEBI:29105"/>
    </cofactor>
</comment>
<dbReference type="InterPro" id="IPR036398">
    <property type="entry name" value="CA_dom_sf"/>
</dbReference>
<dbReference type="SUPFAM" id="SSF51069">
    <property type="entry name" value="Carbonic anhydrase"/>
    <property type="match status" value="1"/>
</dbReference>
<evidence type="ECO:0000313" key="8">
    <source>
        <dbReference type="Proteomes" id="UP000005226"/>
    </source>
</evidence>
<protein>
    <recommendedName>
        <fullName evidence="4">Carbonic anhydrase</fullName>
        <ecNumber evidence="4">4.2.1.1</ecNumber>
    </recommendedName>
</protein>
<comment type="catalytic activity">
    <reaction evidence="4">
        <text>hydrogencarbonate + H(+) = CO2 + H2O</text>
        <dbReference type="Rhea" id="RHEA:10748"/>
        <dbReference type="ChEBI" id="CHEBI:15377"/>
        <dbReference type="ChEBI" id="CHEBI:15378"/>
        <dbReference type="ChEBI" id="CHEBI:16526"/>
        <dbReference type="ChEBI" id="CHEBI:17544"/>
        <dbReference type="EC" id="4.2.1.1"/>
    </reaction>
</comment>
<dbReference type="InterPro" id="IPR018338">
    <property type="entry name" value="Carbonic_anhydrase_a-class_CS"/>
</dbReference>
<dbReference type="InParanoid" id="A0A674P2L8"/>
<reference evidence="7" key="3">
    <citation type="submission" date="2025-09" db="UniProtKB">
        <authorList>
            <consortium name="Ensembl"/>
        </authorList>
    </citation>
    <scope>IDENTIFICATION</scope>
</reference>
<feature type="region of interest" description="Disordered" evidence="5">
    <location>
        <begin position="192"/>
        <end position="247"/>
    </location>
</feature>
<dbReference type="PANTHER" id="PTHR18952:SF25">
    <property type="entry name" value="CARBONIC ANHYDRASE 5B, MITOCHONDRIAL-RELATED"/>
    <property type="match status" value="1"/>
</dbReference>
<dbReference type="EC" id="4.2.1.1" evidence="4"/>
<dbReference type="Ensembl" id="ENSTRUT00000067955.1">
    <property type="protein sequence ID" value="ENSTRUP00000080074.1"/>
    <property type="gene ID" value="ENSTRUG00000030345.1"/>
</dbReference>
<evidence type="ECO:0000256" key="2">
    <source>
        <dbReference type="ARBA" id="ARBA00022723"/>
    </source>
</evidence>
<dbReference type="FunCoup" id="A0A674P2L8">
    <property type="interactions" value="104"/>
</dbReference>
<dbReference type="Gene3D" id="3.10.200.10">
    <property type="entry name" value="Alpha carbonic anhydrase"/>
    <property type="match status" value="1"/>
</dbReference>
<dbReference type="AlphaFoldDB" id="A0A674P2L8"/>